<evidence type="ECO:0000313" key="2">
    <source>
        <dbReference type="Proteomes" id="UP000191901"/>
    </source>
</evidence>
<sequence length="75" mass="8432">MAPDPTGQQGAAAQRLRLYRALQELPSTQFEALGQTHTVFFKLRGAGLVRRRSSVQAVVPRCQVYETYFRQHLAG</sequence>
<reference evidence="1 2" key="1">
    <citation type="journal article" date="2016" name="Biochim. Biophys. Acta">
        <title>Characterization of red-shifted phycobilisomes isolated from the chlorophyll f-containing cyanobacterium Halomicronema hongdechloris.</title>
        <authorList>
            <person name="Li Y."/>
            <person name="Lin Y."/>
            <person name="Garvey C.J."/>
            <person name="Birch D."/>
            <person name="Corkery R.W."/>
            <person name="Loughlin P.C."/>
            <person name="Scheer H."/>
            <person name="Willows R.D."/>
            <person name="Chen M."/>
        </authorList>
    </citation>
    <scope>NUCLEOTIDE SEQUENCE [LARGE SCALE GENOMIC DNA]</scope>
    <source>
        <strain evidence="1 2">C2206</strain>
    </source>
</reference>
<protein>
    <submittedName>
        <fullName evidence="1">Uncharacterized protein</fullName>
    </submittedName>
</protein>
<proteinExistence type="predicted"/>
<name>A0A1Z3HV04_9CYAN</name>
<dbReference type="OrthoDB" id="5522963at2"/>
<organism evidence="1 2">
    <name type="scientific">Halomicronema hongdechloris C2206</name>
    <dbReference type="NCBI Taxonomy" id="1641165"/>
    <lineage>
        <taxon>Bacteria</taxon>
        <taxon>Bacillati</taxon>
        <taxon>Cyanobacteriota</taxon>
        <taxon>Cyanophyceae</taxon>
        <taxon>Nodosilineales</taxon>
        <taxon>Nodosilineaceae</taxon>
        <taxon>Halomicronema</taxon>
    </lineage>
</organism>
<dbReference type="RefSeq" id="WP_080805060.1">
    <property type="nucleotide sequence ID" value="NZ_CP021983.2"/>
</dbReference>
<keyword evidence="2" id="KW-1185">Reference proteome</keyword>
<dbReference type="Proteomes" id="UP000191901">
    <property type="component" value="Chromosome"/>
</dbReference>
<dbReference type="KEGG" id="hhg:XM38_050800"/>
<evidence type="ECO:0000313" key="1">
    <source>
        <dbReference type="EMBL" id="ASC74105.1"/>
    </source>
</evidence>
<accession>A0A1Z3HV04</accession>
<dbReference type="EMBL" id="CP021983">
    <property type="protein sequence ID" value="ASC74105.1"/>
    <property type="molecule type" value="Genomic_DNA"/>
</dbReference>
<gene>
    <name evidence="1" type="ORF">XM38_050800</name>
</gene>
<dbReference type="AlphaFoldDB" id="A0A1Z3HV04"/>